<dbReference type="GO" id="GO:0016491">
    <property type="term" value="F:oxidoreductase activity"/>
    <property type="evidence" value="ECO:0007669"/>
    <property type="project" value="UniProtKB-KW"/>
</dbReference>
<dbReference type="EMBL" id="LRBV02000008">
    <property type="status" value="NOT_ANNOTATED_CDS"/>
    <property type="molecule type" value="Genomic_DNA"/>
</dbReference>
<keyword evidence="1 3" id="KW-0479">Metal-binding</keyword>
<evidence type="ECO:0000256" key="2">
    <source>
        <dbReference type="ARBA" id="ARBA00023004"/>
    </source>
</evidence>
<dbReference type="InterPro" id="IPR050231">
    <property type="entry name" value="Iron_ascorbate_oxido_reductase"/>
</dbReference>
<dbReference type="Proteomes" id="UP000594261">
    <property type="component" value="Chromosome 8"/>
</dbReference>
<reference evidence="5 6" key="1">
    <citation type="journal article" date="2016" name="G3 (Bethesda)">
        <title>First Draft Assembly and Annotation of the Genome of a California Endemic Oak Quercus lobata Nee (Fagaceae).</title>
        <authorList>
            <person name="Sork V.L."/>
            <person name="Fitz-Gibbon S.T."/>
            <person name="Puiu D."/>
            <person name="Crepeau M."/>
            <person name="Gugger P.F."/>
            <person name="Sherman R."/>
            <person name="Stevens K."/>
            <person name="Langley C.H."/>
            <person name="Pellegrini M."/>
            <person name="Salzberg S.L."/>
        </authorList>
    </citation>
    <scope>NUCLEOTIDE SEQUENCE [LARGE SCALE GENOMIC DNA]</scope>
    <source>
        <strain evidence="5 6">cv. SW786</strain>
    </source>
</reference>
<dbReference type="PROSITE" id="PS51471">
    <property type="entry name" value="FE2OG_OXY"/>
    <property type="match status" value="2"/>
</dbReference>
<dbReference type="OMA" id="ANSYRWG"/>
<evidence type="ECO:0000256" key="1">
    <source>
        <dbReference type="ARBA" id="ARBA00022723"/>
    </source>
</evidence>
<accession>A0A7N2R8R5</accession>
<evidence type="ECO:0000259" key="4">
    <source>
        <dbReference type="PROSITE" id="PS51471"/>
    </source>
</evidence>
<dbReference type="PANTHER" id="PTHR47990">
    <property type="entry name" value="2-OXOGLUTARATE (2OG) AND FE(II)-DEPENDENT OXYGENASE SUPERFAMILY PROTEIN-RELATED"/>
    <property type="match status" value="1"/>
</dbReference>
<dbReference type="Gramene" id="QL08p013216:mrna">
    <property type="protein sequence ID" value="QL08p013216:mrna"/>
    <property type="gene ID" value="QL08p013216"/>
</dbReference>
<evidence type="ECO:0000313" key="6">
    <source>
        <dbReference type="Proteomes" id="UP000594261"/>
    </source>
</evidence>
<evidence type="ECO:0000256" key="3">
    <source>
        <dbReference type="RuleBase" id="RU003682"/>
    </source>
</evidence>
<dbReference type="InterPro" id="IPR044861">
    <property type="entry name" value="IPNS-like_FE2OG_OXY"/>
</dbReference>
<name>A0A7N2R8R5_QUELO</name>
<comment type="similarity">
    <text evidence="3">Belongs to the iron/ascorbate-dependent oxidoreductase family.</text>
</comment>
<dbReference type="GO" id="GO:0046872">
    <property type="term" value="F:metal ion binding"/>
    <property type="evidence" value="ECO:0007669"/>
    <property type="project" value="UniProtKB-KW"/>
</dbReference>
<dbReference type="Pfam" id="PF14226">
    <property type="entry name" value="DIOX_N"/>
    <property type="match status" value="1"/>
</dbReference>
<dbReference type="Pfam" id="PF03171">
    <property type="entry name" value="2OG-FeII_Oxy"/>
    <property type="match status" value="2"/>
</dbReference>
<sequence length="456" mass="52324">MDYEPPFQETYKNFLQNSFDESEDKNLFMVEECELPLINLSQLNLEQLERDKCIKEIAEAARQWGFFQVVNHGVPQEILNNLQYEQKMVFHLSFEKKAEEKFLNLSTNSYRWGNPEATSLKQVPWSETLHISLADISRMDKRNSLRSTIDAFGTTASTLAQSLAEILAQSLGIESNFFRENFPPKTSYIRMNRYPKCPLASKVFGLVPHSDSNLLTILYQDQVGGLQLMKDGRWFKVKPNPKALIINIGDLFQEKENGLDRKKEIDEENNRSTIDAFGTTASTLAQSLAEILAQSLGIESNFFRENFPPKTSYIRMNRYPKCPLASKVFGLVPHSDSNLLTILYQDQVGGLQLMKDGRWFKVKPNPKALIINIGDLFQALSNDVFKSIKHRVVSPQEVERFSAAYFYCPSNDAVIQSYAKPAMYRPFTLREYRQQIQKDVQDTGDKIGLSRFLLSE</sequence>
<feature type="domain" description="Fe2OG dioxygenase" evidence="4">
    <location>
        <begin position="185"/>
        <end position="281"/>
    </location>
</feature>
<dbReference type="InterPro" id="IPR026992">
    <property type="entry name" value="DIOX_N"/>
</dbReference>
<keyword evidence="3" id="KW-0560">Oxidoreductase</keyword>
<evidence type="ECO:0000313" key="5">
    <source>
        <dbReference type="EnsemblPlants" id="QL08p013216:mrna"/>
    </source>
</evidence>
<organism evidence="5 6">
    <name type="scientific">Quercus lobata</name>
    <name type="common">Valley oak</name>
    <dbReference type="NCBI Taxonomy" id="97700"/>
    <lineage>
        <taxon>Eukaryota</taxon>
        <taxon>Viridiplantae</taxon>
        <taxon>Streptophyta</taxon>
        <taxon>Embryophyta</taxon>
        <taxon>Tracheophyta</taxon>
        <taxon>Spermatophyta</taxon>
        <taxon>Magnoliopsida</taxon>
        <taxon>eudicotyledons</taxon>
        <taxon>Gunneridae</taxon>
        <taxon>Pentapetalae</taxon>
        <taxon>rosids</taxon>
        <taxon>fabids</taxon>
        <taxon>Fagales</taxon>
        <taxon>Fagaceae</taxon>
        <taxon>Quercus</taxon>
    </lineage>
</organism>
<protein>
    <recommendedName>
        <fullName evidence="4">Fe2OG dioxygenase domain-containing protein</fullName>
    </recommendedName>
</protein>
<keyword evidence="6" id="KW-1185">Reference proteome</keyword>
<dbReference type="SUPFAM" id="SSF51197">
    <property type="entry name" value="Clavaminate synthase-like"/>
    <property type="match status" value="2"/>
</dbReference>
<reference evidence="5" key="2">
    <citation type="submission" date="2021-01" db="UniProtKB">
        <authorList>
            <consortium name="EnsemblPlants"/>
        </authorList>
    </citation>
    <scope>IDENTIFICATION</scope>
</reference>
<dbReference type="InterPro" id="IPR027443">
    <property type="entry name" value="IPNS-like_sf"/>
</dbReference>
<dbReference type="InParanoid" id="A0A7N2R8R5"/>
<dbReference type="InterPro" id="IPR005123">
    <property type="entry name" value="Oxoglu/Fe-dep_dioxygenase_dom"/>
</dbReference>
<dbReference type="AlphaFoldDB" id="A0A7N2R8R5"/>
<proteinExistence type="inferred from homology"/>
<dbReference type="EnsemblPlants" id="QL08p013216:mrna">
    <property type="protein sequence ID" value="QL08p013216:mrna"/>
    <property type="gene ID" value="QL08p013216"/>
</dbReference>
<dbReference type="Gene3D" id="2.60.120.330">
    <property type="entry name" value="B-lactam Antibiotic, Isopenicillin N Synthase, Chain"/>
    <property type="match status" value="2"/>
</dbReference>
<keyword evidence="2 3" id="KW-0408">Iron</keyword>
<feature type="domain" description="Fe2OG dioxygenase" evidence="4">
    <location>
        <begin position="310"/>
        <end position="409"/>
    </location>
</feature>